<keyword evidence="5" id="KW-0472">Membrane</keyword>
<evidence type="ECO:0000256" key="3">
    <source>
        <dbReference type="ARBA" id="ARBA00022692"/>
    </source>
</evidence>
<comment type="subcellular location">
    <subcellularLocation>
        <location evidence="1">Cell outer membrane</location>
        <topology evidence="1">Multi-pass membrane protein</topology>
    </subcellularLocation>
</comment>
<protein>
    <submittedName>
        <fullName evidence="8">Outer membrane beta-barrel protein</fullName>
    </submittedName>
</protein>
<proteinExistence type="predicted"/>
<gene>
    <name evidence="8" type="ORF">JFQ69_01495</name>
</gene>
<dbReference type="InterPro" id="IPR000758">
    <property type="entry name" value="Enterovir_OMP"/>
</dbReference>
<dbReference type="Gene3D" id="2.40.160.20">
    <property type="match status" value="1"/>
</dbReference>
<sequence>MKNKLLLPITAIFLSITAFNASATLKNTLSIGYAQSQIKVDGEKVDEDPKGFNIKYDRKINNDFGLIGSFVYNNKKYNCYDDNDKNVGHIDVDYYLFSAGPSYRFNEYINAYGLIGTSVFNANYKAPSEEQHENKVSISYGLGLQINPIPNVAIDASYEYSKLDDMKFGTWVLGVGYRF</sequence>
<feature type="domain" description="Outer membrane protein beta-barrel" evidence="7">
    <location>
        <begin position="11"/>
        <end position="179"/>
    </location>
</feature>
<evidence type="ECO:0000313" key="8">
    <source>
        <dbReference type="EMBL" id="MBJ2116347.1"/>
    </source>
</evidence>
<organism evidence="8 9">
    <name type="scientific">Proteus penneri</name>
    <dbReference type="NCBI Taxonomy" id="102862"/>
    <lineage>
        <taxon>Bacteria</taxon>
        <taxon>Pseudomonadati</taxon>
        <taxon>Pseudomonadota</taxon>
        <taxon>Gammaproteobacteria</taxon>
        <taxon>Enterobacterales</taxon>
        <taxon>Morganellaceae</taxon>
        <taxon>Proteus</taxon>
    </lineage>
</organism>
<feature type="signal peptide" evidence="6">
    <location>
        <begin position="1"/>
        <end position="23"/>
    </location>
</feature>
<name>A0ABS0W042_9GAMM</name>
<dbReference type="Pfam" id="PF13505">
    <property type="entry name" value="OMP_b-brl"/>
    <property type="match status" value="1"/>
</dbReference>
<evidence type="ECO:0000259" key="7">
    <source>
        <dbReference type="Pfam" id="PF13505"/>
    </source>
</evidence>
<evidence type="ECO:0000256" key="6">
    <source>
        <dbReference type="SAM" id="SignalP"/>
    </source>
</evidence>
<comment type="caution">
    <text evidence="8">The sequence shown here is derived from an EMBL/GenBank/DDBJ whole genome shotgun (WGS) entry which is preliminary data.</text>
</comment>
<accession>A0ABS0W042</accession>
<keyword evidence="9" id="KW-1185">Reference proteome</keyword>
<dbReference type="SUPFAM" id="SSF56925">
    <property type="entry name" value="OMPA-like"/>
    <property type="match status" value="1"/>
</dbReference>
<dbReference type="PRINTS" id="PR00316">
    <property type="entry name" value="ENTEROVIROMP"/>
</dbReference>
<dbReference type="RefSeq" id="WP_006536994.1">
    <property type="nucleotide sequence ID" value="NZ_CAXOKJ010000001.1"/>
</dbReference>
<dbReference type="PANTHER" id="PTHR35892">
    <property type="entry name" value="OUTER MEMBRANE PROTEIN PAGN-RELATED"/>
    <property type="match status" value="1"/>
</dbReference>
<dbReference type="EMBL" id="JAEKCB010000001">
    <property type="protein sequence ID" value="MBJ2116347.1"/>
    <property type="molecule type" value="Genomic_DNA"/>
</dbReference>
<evidence type="ECO:0000313" key="9">
    <source>
        <dbReference type="Proteomes" id="UP000619976"/>
    </source>
</evidence>
<dbReference type="GeneID" id="76522787"/>
<evidence type="ECO:0000256" key="2">
    <source>
        <dbReference type="ARBA" id="ARBA00022452"/>
    </source>
</evidence>
<reference evidence="8 9" key="1">
    <citation type="submission" date="2020-12" db="EMBL/GenBank/DDBJ databases">
        <title>Enhanced detection system for hospital associated transmission using whole genome sequencing surveillance.</title>
        <authorList>
            <person name="Harrison L.H."/>
            <person name="Van Tyne D."/>
            <person name="Marsh J.W."/>
            <person name="Griffith M.P."/>
            <person name="Snyder D.J."/>
            <person name="Cooper V.S."/>
            <person name="Mustapha M."/>
        </authorList>
    </citation>
    <scope>NUCLEOTIDE SEQUENCE [LARGE SCALE GENOMIC DNA]</scope>
    <source>
        <strain evidence="8 9">PR00195</strain>
    </source>
</reference>
<keyword evidence="2" id="KW-1134">Transmembrane beta strand</keyword>
<keyword evidence="3" id="KW-0812">Transmembrane</keyword>
<dbReference type="InterPro" id="IPR011250">
    <property type="entry name" value="OMP/PagP_B-barrel"/>
</dbReference>
<dbReference type="InterPro" id="IPR027385">
    <property type="entry name" value="Beta-barrel_OMP"/>
</dbReference>
<dbReference type="InterPro" id="IPR051723">
    <property type="entry name" value="Bact_OM_Invasion-Related"/>
</dbReference>
<evidence type="ECO:0000256" key="5">
    <source>
        <dbReference type="ARBA" id="ARBA00023136"/>
    </source>
</evidence>
<feature type="chain" id="PRO_5046192983" evidence="6">
    <location>
        <begin position="24"/>
        <end position="179"/>
    </location>
</feature>
<evidence type="ECO:0000256" key="4">
    <source>
        <dbReference type="ARBA" id="ARBA00022729"/>
    </source>
</evidence>
<dbReference type="PANTHER" id="PTHR35892:SF2">
    <property type="entry name" value="OUTER MEMBRANE PROTEIN PAGN"/>
    <property type="match status" value="1"/>
</dbReference>
<dbReference type="PROSITE" id="PS00695">
    <property type="entry name" value="ENT_VIR_OMP_2"/>
    <property type="match status" value="1"/>
</dbReference>
<dbReference type="Proteomes" id="UP000619976">
    <property type="component" value="Unassembled WGS sequence"/>
</dbReference>
<evidence type="ECO:0000256" key="1">
    <source>
        <dbReference type="ARBA" id="ARBA00004571"/>
    </source>
</evidence>
<keyword evidence="4 6" id="KW-0732">Signal</keyword>